<dbReference type="SMART" id="SM00450">
    <property type="entry name" value="RHOD"/>
    <property type="match status" value="1"/>
</dbReference>
<dbReference type="EMBL" id="NKXO01000037">
    <property type="protein sequence ID" value="PKQ67203.1"/>
    <property type="molecule type" value="Genomic_DNA"/>
</dbReference>
<evidence type="ECO:0000259" key="2">
    <source>
        <dbReference type="PROSITE" id="PS50206"/>
    </source>
</evidence>
<dbReference type="PANTHER" id="PTHR43031:SF18">
    <property type="entry name" value="RHODANESE-RELATED SULFURTRANSFERASES"/>
    <property type="match status" value="1"/>
</dbReference>
<dbReference type="PROSITE" id="PS50206">
    <property type="entry name" value="RHODANESE_3"/>
    <property type="match status" value="1"/>
</dbReference>
<keyword evidence="1" id="KW-0732">Signal</keyword>
<dbReference type="Proteomes" id="UP000233387">
    <property type="component" value="Unassembled WGS sequence"/>
</dbReference>
<dbReference type="AlphaFoldDB" id="A0A2N3IAE4"/>
<dbReference type="InterPro" id="IPR001763">
    <property type="entry name" value="Rhodanese-like_dom"/>
</dbReference>
<evidence type="ECO:0000256" key="1">
    <source>
        <dbReference type="SAM" id="SignalP"/>
    </source>
</evidence>
<dbReference type="Pfam" id="PF00581">
    <property type="entry name" value="Rhodanese"/>
    <property type="match status" value="1"/>
</dbReference>
<keyword evidence="3" id="KW-0808">Transferase</keyword>
<organism evidence="3 4">
    <name type="scientific">Raineya orbicola</name>
    <dbReference type="NCBI Taxonomy" id="2016530"/>
    <lineage>
        <taxon>Bacteria</taxon>
        <taxon>Pseudomonadati</taxon>
        <taxon>Bacteroidota</taxon>
        <taxon>Cytophagia</taxon>
        <taxon>Cytophagales</taxon>
        <taxon>Raineyaceae</taxon>
        <taxon>Raineya</taxon>
    </lineage>
</organism>
<dbReference type="PROSITE" id="PS51257">
    <property type="entry name" value="PROKAR_LIPOPROTEIN"/>
    <property type="match status" value="1"/>
</dbReference>
<evidence type="ECO:0000313" key="4">
    <source>
        <dbReference type="Proteomes" id="UP000233387"/>
    </source>
</evidence>
<dbReference type="SUPFAM" id="SSF52821">
    <property type="entry name" value="Rhodanese/Cell cycle control phosphatase"/>
    <property type="match status" value="1"/>
</dbReference>
<keyword evidence="4" id="KW-1185">Reference proteome</keyword>
<reference evidence="3 4" key="1">
    <citation type="submission" date="2017-06" db="EMBL/GenBank/DDBJ databases">
        <title>Raineya orbicola gen. nov., sp. nov. a slightly thermophilic bacterium of the phylum Bacteroidetes and the description of Raineyaceae fam. nov.</title>
        <authorList>
            <person name="Albuquerque L."/>
            <person name="Polonia A.R.M."/>
            <person name="Barroso C."/>
            <person name="Froufe H.J.C."/>
            <person name="Lage O."/>
            <person name="Lobo-Da-Cunha A."/>
            <person name="Egas C."/>
            <person name="Da Costa M.S."/>
        </authorList>
    </citation>
    <scope>NUCLEOTIDE SEQUENCE [LARGE SCALE GENOMIC DNA]</scope>
    <source>
        <strain evidence="3 4">SPSPC-11</strain>
    </source>
</reference>
<gene>
    <name evidence="3" type="ORF">Rain11_2130</name>
</gene>
<dbReference type="RefSeq" id="WP_243390583.1">
    <property type="nucleotide sequence ID" value="NZ_NKXO01000037.1"/>
</dbReference>
<dbReference type="GO" id="GO:0016740">
    <property type="term" value="F:transferase activity"/>
    <property type="evidence" value="ECO:0007669"/>
    <property type="project" value="UniProtKB-KW"/>
</dbReference>
<dbReference type="Gene3D" id="3.40.250.10">
    <property type="entry name" value="Rhodanese-like domain"/>
    <property type="match status" value="1"/>
</dbReference>
<sequence>MKQIAILSLAFLMLLSACSDAQRKSDNQNSTTMYKNLSANEFEKGMTASNAVIIDVRTPMEYNEGHIKNAKLIDIYGRDFASEIEKLDRNKAYYVYCRSGNRSSSAAGFMVSKGFTKVYNLNGGIGAWINNGKPLER</sequence>
<dbReference type="PANTHER" id="PTHR43031">
    <property type="entry name" value="FAD-DEPENDENT OXIDOREDUCTASE"/>
    <property type="match status" value="1"/>
</dbReference>
<feature type="signal peptide" evidence="1">
    <location>
        <begin position="1"/>
        <end position="21"/>
    </location>
</feature>
<proteinExistence type="predicted"/>
<dbReference type="InterPro" id="IPR050229">
    <property type="entry name" value="GlpE_sulfurtransferase"/>
</dbReference>
<feature type="chain" id="PRO_5014665337" evidence="1">
    <location>
        <begin position="22"/>
        <end position="137"/>
    </location>
</feature>
<accession>A0A2N3IAE4</accession>
<dbReference type="InterPro" id="IPR036873">
    <property type="entry name" value="Rhodanese-like_dom_sf"/>
</dbReference>
<comment type="caution">
    <text evidence="3">The sequence shown here is derived from an EMBL/GenBank/DDBJ whole genome shotgun (WGS) entry which is preliminary data.</text>
</comment>
<feature type="domain" description="Rhodanese" evidence="2">
    <location>
        <begin position="47"/>
        <end position="137"/>
    </location>
</feature>
<dbReference type="CDD" id="cd00158">
    <property type="entry name" value="RHOD"/>
    <property type="match status" value="1"/>
</dbReference>
<protein>
    <submittedName>
        <fullName evidence="3">Rhodanese-related sulfurtransferase</fullName>
    </submittedName>
</protein>
<name>A0A2N3IAE4_9BACT</name>
<evidence type="ECO:0000313" key="3">
    <source>
        <dbReference type="EMBL" id="PKQ67203.1"/>
    </source>
</evidence>